<dbReference type="PANTHER" id="PTHR23079:SF14">
    <property type="entry name" value="RNA-DEPENDENT RNA POLYMERASE"/>
    <property type="match status" value="1"/>
</dbReference>
<feature type="domain" description="RDRP core" evidence="3">
    <location>
        <begin position="398"/>
        <end position="1010"/>
    </location>
</feature>
<proteinExistence type="inferred from homology"/>
<feature type="compositionally biased region" description="Acidic residues" evidence="2">
    <location>
        <begin position="125"/>
        <end position="137"/>
    </location>
</feature>
<keyword evidence="5" id="KW-1185">Reference proteome</keyword>
<evidence type="ECO:0000313" key="5">
    <source>
        <dbReference type="Proteomes" id="UP001215598"/>
    </source>
</evidence>
<dbReference type="InterPro" id="IPR057596">
    <property type="entry name" value="RDRP_core"/>
</dbReference>
<comment type="caution">
    <text evidence="4">The sequence shown here is derived from an EMBL/GenBank/DDBJ whole genome shotgun (WGS) entry which is preliminary data.</text>
</comment>
<comment type="catalytic activity">
    <reaction evidence="1">
        <text>RNA(n) + a ribonucleoside 5'-triphosphate = RNA(n+1) + diphosphate</text>
        <dbReference type="Rhea" id="RHEA:21248"/>
        <dbReference type="Rhea" id="RHEA-COMP:14527"/>
        <dbReference type="Rhea" id="RHEA-COMP:17342"/>
        <dbReference type="ChEBI" id="CHEBI:33019"/>
        <dbReference type="ChEBI" id="CHEBI:61557"/>
        <dbReference type="ChEBI" id="CHEBI:140395"/>
        <dbReference type="EC" id="2.7.7.48"/>
    </reaction>
</comment>
<keyword evidence="1" id="KW-0808">Transferase</keyword>
<feature type="region of interest" description="Disordered" evidence="2">
    <location>
        <begin position="63"/>
        <end position="237"/>
    </location>
</feature>
<name>A0AAD7HZG0_9AGAR</name>
<dbReference type="GO" id="GO:0031380">
    <property type="term" value="C:nuclear RNA-directed RNA polymerase complex"/>
    <property type="evidence" value="ECO:0007669"/>
    <property type="project" value="TreeGrafter"/>
</dbReference>
<sequence length="1223" mass="136700">MSRSAPSDDEFETDEDYATLEWDEEALAEMDRSISEPSSPTKNWRSPVAAVYSPSTPLNVHHTGLNFNTPDLSPTTPSRPSRNRLELPGLASTTIARTLGDVTIEDDELPPPQRLFGLGPKQDSDPQDQDFEDDEVEEMLRIRVASTMGPPPVPAPRPLQASSTQSSFASTSSSNSLFSNRSRTSSMSSMESVNPTSPLKRWADTQMPSPSPSKTRKLSPAPNLGTPMTSPTKTQSQPDVAFSLSTLFGGHHGSKLETHIIVHSKEIVDRFDNIGVHLGVQWELARGVSIGKWTWDAVTAKMDADRIIFKGPNSMVAPVVRKIMLGGSTSEFPDLALWNEVDREYEAMREGKSRGLGLGVGLLDGEEPRWEFWDGPSTYYGGQIEYPLRLTKFADSYKIHLEKPRKGRSHRLARDLGSASVLHLSIPPKLVRDEGESLRRFLTQRFIINGRVYVPIPPKDTTSVYLIQTNQNHMRKPLDWFGDHLRISFDEFLQRHNPPELNSHQPFAKYTARFALGLSTSTPALEFKKKNIFYIRDLLAEGWNPATKPPAEKVMTDGCGWINHAGLLSITKRIGYDRLPTAVQGRIGGAKGLWVLDPDDNSEEPKIWIRDSQLKIKLEGDHRVHRIFDLLRASRPSQADARQSLSEQSVLCLSSNGIPDSVLLSLLLNGLEETVQPLLNWAPGAIISLWRAINAAGNVSGSRLQRIAGSKSRVLGFRDREPDEPDEGEVPVLDDDVRPSNGSNRNIGGGPLSLHEQAMELIQAGFHPANCAYLNDKLRYIIKTQITSAVDEYRISLPESTASEALVIPDPTGLLKPNEIYYRSSSPLKNPTTQTLFQTLTGPVILGRYPMRLPCDMQMVTAVNIPQLENWPDVIIASIHGQQSLLSLLSGGDYDGDTVVFIWLEEFLANFKNKPFTPPPTGFMDNFEQEVKTVEELGIELGRESTEAGQRAFQEHLLMGLCDSQVGLYSYFHDNAIWKHGYNHPNSILMAYIGNTILDAGKTGLSLKRDVYEAHERVFGHPRPRSTNNWTGPRRDSLDPFILQTLSTEGRYKGDQLLRKHDLASGKLPETYREFEPDADLLRPYQEVETKTKASAEWSKHYKLELQAIERHVDEAWLTYRQIFALSNDKVKRAVTVLLAQQKFAQPISQIELMTTNQIDLVKASYAYKTKEEFGFEVAFSTLCEIKARATRDGMAPNCRIFDELKTISGAASRATLDEEGDL</sequence>
<gene>
    <name evidence="4" type="ORF">B0H16DRAFT_1583840</name>
</gene>
<dbReference type="AlphaFoldDB" id="A0AAD7HZG0"/>
<evidence type="ECO:0000256" key="2">
    <source>
        <dbReference type="SAM" id="MobiDB-lite"/>
    </source>
</evidence>
<keyword evidence="1" id="KW-0548">Nucleotidyltransferase</keyword>
<dbReference type="InterPro" id="IPR007855">
    <property type="entry name" value="RDRP"/>
</dbReference>
<feature type="compositionally biased region" description="Polar residues" evidence="2">
    <location>
        <begin position="226"/>
        <end position="237"/>
    </location>
</feature>
<feature type="compositionally biased region" description="Low complexity" evidence="2">
    <location>
        <begin position="158"/>
        <end position="190"/>
    </location>
</feature>
<reference evidence="4" key="1">
    <citation type="submission" date="2023-03" db="EMBL/GenBank/DDBJ databases">
        <title>Massive genome expansion in bonnet fungi (Mycena s.s.) driven by repeated elements and novel gene families across ecological guilds.</title>
        <authorList>
            <consortium name="Lawrence Berkeley National Laboratory"/>
            <person name="Harder C.B."/>
            <person name="Miyauchi S."/>
            <person name="Viragh M."/>
            <person name="Kuo A."/>
            <person name="Thoen E."/>
            <person name="Andreopoulos B."/>
            <person name="Lu D."/>
            <person name="Skrede I."/>
            <person name="Drula E."/>
            <person name="Henrissat B."/>
            <person name="Morin E."/>
            <person name="Kohler A."/>
            <person name="Barry K."/>
            <person name="LaButti K."/>
            <person name="Morin E."/>
            <person name="Salamov A."/>
            <person name="Lipzen A."/>
            <person name="Mereny Z."/>
            <person name="Hegedus B."/>
            <person name="Baldrian P."/>
            <person name="Stursova M."/>
            <person name="Weitz H."/>
            <person name="Taylor A."/>
            <person name="Grigoriev I.V."/>
            <person name="Nagy L.G."/>
            <person name="Martin F."/>
            <person name="Kauserud H."/>
        </authorList>
    </citation>
    <scope>NUCLEOTIDE SEQUENCE</scope>
    <source>
        <strain evidence="4">CBHHK182m</strain>
    </source>
</reference>
<comment type="similarity">
    <text evidence="1">Belongs to the RdRP family.</text>
</comment>
<dbReference type="Proteomes" id="UP001215598">
    <property type="component" value="Unassembled WGS sequence"/>
</dbReference>
<dbReference type="Pfam" id="PF05183">
    <property type="entry name" value="RdRP"/>
    <property type="match status" value="1"/>
</dbReference>
<organism evidence="4 5">
    <name type="scientific">Mycena metata</name>
    <dbReference type="NCBI Taxonomy" id="1033252"/>
    <lineage>
        <taxon>Eukaryota</taxon>
        <taxon>Fungi</taxon>
        <taxon>Dikarya</taxon>
        <taxon>Basidiomycota</taxon>
        <taxon>Agaricomycotina</taxon>
        <taxon>Agaricomycetes</taxon>
        <taxon>Agaricomycetidae</taxon>
        <taxon>Agaricales</taxon>
        <taxon>Marasmiineae</taxon>
        <taxon>Mycenaceae</taxon>
        <taxon>Mycena</taxon>
    </lineage>
</organism>
<dbReference type="PANTHER" id="PTHR23079">
    <property type="entry name" value="RNA-DEPENDENT RNA POLYMERASE"/>
    <property type="match status" value="1"/>
</dbReference>
<dbReference type="GO" id="GO:0003723">
    <property type="term" value="F:RNA binding"/>
    <property type="evidence" value="ECO:0007669"/>
    <property type="project" value="UniProtKB-KW"/>
</dbReference>
<dbReference type="EMBL" id="JARKIB010000154">
    <property type="protein sequence ID" value="KAJ7731204.1"/>
    <property type="molecule type" value="Genomic_DNA"/>
</dbReference>
<feature type="compositionally biased region" description="Polar residues" evidence="2">
    <location>
        <begin position="65"/>
        <end position="80"/>
    </location>
</feature>
<evidence type="ECO:0000259" key="3">
    <source>
        <dbReference type="Pfam" id="PF05183"/>
    </source>
</evidence>
<evidence type="ECO:0000256" key="1">
    <source>
        <dbReference type="RuleBase" id="RU363098"/>
    </source>
</evidence>
<dbReference type="EC" id="2.7.7.48" evidence="1"/>
<dbReference type="GO" id="GO:0003968">
    <property type="term" value="F:RNA-directed RNA polymerase activity"/>
    <property type="evidence" value="ECO:0007669"/>
    <property type="project" value="UniProtKB-KW"/>
</dbReference>
<protein>
    <recommendedName>
        <fullName evidence="1">RNA-dependent RNA polymerase</fullName>
        <ecNumber evidence="1">2.7.7.48</ecNumber>
    </recommendedName>
</protein>
<keyword evidence="1" id="KW-0696">RNA-directed RNA polymerase</keyword>
<evidence type="ECO:0000313" key="4">
    <source>
        <dbReference type="EMBL" id="KAJ7731204.1"/>
    </source>
</evidence>
<dbReference type="GO" id="GO:0030422">
    <property type="term" value="P:siRNA processing"/>
    <property type="evidence" value="ECO:0007669"/>
    <property type="project" value="TreeGrafter"/>
</dbReference>
<feature type="compositionally biased region" description="Acidic residues" evidence="2">
    <location>
        <begin position="722"/>
        <end position="734"/>
    </location>
</feature>
<keyword evidence="1" id="KW-0694">RNA-binding</keyword>
<feature type="region of interest" description="Disordered" evidence="2">
    <location>
        <begin position="715"/>
        <end position="750"/>
    </location>
</feature>
<accession>A0AAD7HZG0</accession>